<dbReference type="EMBL" id="AGBW02013425">
    <property type="protein sequence ID" value="OWR43459.1"/>
    <property type="molecule type" value="Genomic_DNA"/>
</dbReference>
<dbReference type="Proteomes" id="UP000007151">
    <property type="component" value="Unassembled WGS sequence"/>
</dbReference>
<reference evidence="2 3" key="1">
    <citation type="journal article" date="2011" name="Cell">
        <title>The monarch butterfly genome yields insights into long-distance migration.</title>
        <authorList>
            <person name="Zhan S."/>
            <person name="Merlin C."/>
            <person name="Boore J.L."/>
            <person name="Reppert S.M."/>
        </authorList>
    </citation>
    <scope>NUCLEOTIDE SEQUENCE [LARGE SCALE GENOMIC DNA]</scope>
    <source>
        <strain evidence="2">F-2</strain>
    </source>
</reference>
<feature type="region of interest" description="Disordered" evidence="1">
    <location>
        <begin position="47"/>
        <end position="94"/>
    </location>
</feature>
<dbReference type="KEGG" id="dpl:KGM_200062"/>
<sequence length="193" mass="20967">MQLYVVPKYAVVEWDGSSPYWPTRYPSPTVKAMIALKEPYDKLPKQNKTFTFKSSGDDVAPASRRRVRAGGSPAPARPRCCAEHSKGSRGAGHGAGARARALAVCDLGTRGEVPELALQRGDRHRVQANKPNTTSSTALQNFTSALSRSSLVRRIKKLNGVSSVFYEKRHVVVRRSTARLSLVYGERGAAAGS</sequence>
<evidence type="ECO:0000256" key="1">
    <source>
        <dbReference type="SAM" id="MobiDB-lite"/>
    </source>
</evidence>
<name>A0A212EPQ5_DANPL</name>
<protein>
    <submittedName>
        <fullName evidence="2">Uncharacterized protein</fullName>
    </submittedName>
</protein>
<evidence type="ECO:0000313" key="2">
    <source>
        <dbReference type="EMBL" id="OWR43459.1"/>
    </source>
</evidence>
<evidence type="ECO:0000313" key="3">
    <source>
        <dbReference type="Proteomes" id="UP000007151"/>
    </source>
</evidence>
<comment type="caution">
    <text evidence="2">The sequence shown here is derived from an EMBL/GenBank/DDBJ whole genome shotgun (WGS) entry which is preliminary data.</text>
</comment>
<dbReference type="InParanoid" id="A0A212EPQ5"/>
<gene>
    <name evidence="2" type="ORF">KGM_200062</name>
</gene>
<organism evidence="2 3">
    <name type="scientific">Danaus plexippus plexippus</name>
    <dbReference type="NCBI Taxonomy" id="278856"/>
    <lineage>
        <taxon>Eukaryota</taxon>
        <taxon>Metazoa</taxon>
        <taxon>Ecdysozoa</taxon>
        <taxon>Arthropoda</taxon>
        <taxon>Hexapoda</taxon>
        <taxon>Insecta</taxon>
        <taxon>Pterygota</taxon>
        <taxon>Neoptera</taxon>
        <taxon>Endopterygota</taxon>
        <taxon>Lepidoptera</taxon>
        <taxon>Glossata</taxon>
        <taxon>Ditrysia</taxon>
        <taxon>Papilionoidea</taxon>
        <taxon>Nymphalidae</taxon>
        <taxon>Danainae</taxon>
        <taxon>Danaini</taxon>
        <taxon>Danaina</taxon>
        <taxon>Danaus</taxon>
        <taxon>Danaus</taxon>
    </lineage>
</organism>
<accession>A0A212EPQ5</accession>
<keyword evidence="3" id="KW-1185">Reference proteome</keyword>
<proteinExistence type="predicted"/>
<dbReference type="AlphaFoldDB" id="A0A212EPQ5"/>